<proteinExistence type="predicted"/>
<dbReference type="AlphaFoldDB" id="A0AAV1R348"/>
<evidence type="ECO:0000313" key="1">
    <source>
        <dbReference type="EMBL" id="CAK7327438.1"/>
    </source>
</evidence>
<dbReference type="Proteomes" id="UP001314170">
    <property type="component" value="Unassembled WGS sequence"/>
</dbReference>
<gene>
    <name evidence="1" type="ORF">DCAF_LOCUS5150</name>
</gene>
<dbReference type="EMBL" id="CAWUPB010000851">
    <property type="protein sequence ID" value="CAK7327438.1"/>
    <property type="molecule type" value="Genomic_DNA"/>
</dbReference>
<evidence type="ECO:0000313" key="2">
    <source>
        <dbReference type="Proteomes" id="UP001314170"/>
    </source>
</evidence>
<protein>
    <submittedName>
        <fullName evidence="1">Uncharacterized protein</fullName>
    </submittedName>
</protein>
<feature type="non-terminal residue" evidence="1">
    <location>
        <position position="1"/>
    </location>
</feature>
<name>A0AAV1R348_9ROSI</name>
<keyword evidence="2" id="KW-1185">Reference proteome</keyword>
<accession>A0AAV1R348</accession>
<organism evidence="1 2">
    <name type="scientific">Dovyalis caffra</name>
    <dbReference type="NCBI Taxonomy" id="77055"/>
    <lineage>
        <taxon>Eukaryota</taxon>
        <taxon>Viridiplantae</taxon>
        <taxon>Streptophyta</taxon>
        <taxon>Embryophyta</taxon>
        <taxon>Tracheophyta</taxon>
        <taxon>Spermatophyta</taxon>
        <taxon>Magnoliopsida</taxon>
        <taxon>eudicotyledons</taxon>
        <taxon>Gunneridae</taxon>
        <taxon>Pentapetalae</taxon>
        <taxon>rosids</taxon>
        <taxon>fabids</taxon>
        <taxon>Malpighiales</taxon>
        <taxon>Salicaceae</taxon>
        <taxon>Flacourtieae</taxon>
        <taxon>Dovyalis</taxon>
    </lineage>
</organism>
<sequence length="83" mass="9460">MLLGLARREKIAGIKPNEDLDIFMKEATTTCYVRLHHQVKGINDHYFADNNMAKASLQANDIELAKELWDFSLDLVRRGSNPS</sequence>
<reference evidence="1 2" key="1">
    <citation type="submission" date="2024-01" db="EMBL/GenBank/DDBJ databases">
        <authorList>
            <person name="Waweru B."/>
        </authorList>
    </citation>
    <scope>NUCLEOTIDE SEQUENCE [LARGE SCALE GENOMIC DNA]</scope>
</reference>
<comment type="caution">
    <text evidence="1">The sequence shown here is derived from an EMBL/GenBank/DDBJ whole genome shotgun (WGS) entry which is preliminary data.</text>
</comment>